<gene>
    <name evidence="2" type="ORF">FB45DRAFT_887512</name>
</gene>
<feature type="compositionally biased region" description="Basic and acidic residues" evidence="1">
    <location>
        <begin position="1"/>
        <end position="31"/>
    </location>
</feature>
<proteinExistence type="predicted"/>
<protein>
    <submittedName>
        <fullName evidence="2">Uncharacterized protein</fullName>
    </submittedName>
</protein>
<dbReference type="AlphaFoldDB" id="A0AAD7CJ25"/>
<feature type="region of interest" description="Disordered" evidence="1">
    <location>
        <begin position="150"/>
        <end position="183"/>
    </location>
</feature>
<feature type="compositionally biased region" description="Low complexity" evidence="1">
    <location>
        <begin position="37"/>
        <end position="49"/>
    </location>
</feature>
<evidence type="ECO:0000256" key="1">
    <source>
        <dbReference type="SAM" id="MobiDB-lite"/>
    </source>
</evidence>
<name>A0AAD7CJ25_9AGAR</name>
<reference evidence="2" key="1">
    <citation type="submission" date="2023-03" db="EMBL/GenBank/DDBJ databases">
        <title>Massive genome expansion in bonnet fungi (Mycena s.s.) driven by repeated elements and novel gene families across ecological guilds.</title>
        <authorList>
            <consortium name="Lawrence Berkeley National Laboratory"/>
            <person name="Harder C.B."/>
            <person name="Miyauchi S."/>
            <person name="Viragh M."/>
            <person name="Kuo A."/>
            <person name="Thoen E."/>
            <person name="Andreopoulos B."/>
            <person name="Lu D."/>
            <person name="Skrede I."/>
            <person name="Drula E."/>
            <person name="Henrissat B."/>
            <person name="Morin E."/>
            <person name="Kohler A."/>
            <person name="Barry K."/>
            <person name="LaButti K."/>
            <person name="Morin E."/>
            <person name="Salamov A."/>
            <person name="Lipzen A."/>
            <person name="Mereny Z."/>
            <person name="Hegedus B."/>
            <person name="Baldrian P."/>
            <person name="Stursova M."/>
            <person name="Weitz H."/>
            <person name="Taylor A."/>
            <person name="Grigoriev I.V."/>
            <person name="Nagy L.G."/>
            <person name="Martin F."/>
            <person name="Kauserud H."/>
        </authorList>
    </citation>
    <scope>NUCLEOTIDE SEQUENCE</scope>
    <source>
        <strain evidence="2">9284</strain>
    </source>
</reference>
<evidence type="ECO:0000313" key="2">
    <source>
        <dbReference type="EMBL" id="KAJ7650299.1"/>
    </source>
</evidence>
<feature type="compositionally biased region" description="Basic and acidic residues" evidence="1">
    <location>
        <begin position="656"/>
        <end position="673"/>
    </location>
</feature>
<keyword evidence="3" id="KW-1185">Reference proteome</keyword>
<feature type="region of interest" description="Disordered" evidence="1">
    <location>
        <begin position="63"/>
        <end position="94"/>
    </location>
</feature>
<accession>A0AAD7CJ25</accession>
<dbReference type="Proteomes" id="UP001221142">
    <property type="component" value="Unassembled WGS sequence"/>
</dbReference>
<organism evidence="2 3">
    <name type="scientific">Roridomyces roridus</name>
    <dbReference type="NCBI Taxonomy" id="1738132"/>
    <lineage>
        <taxon>Eukaryota</taxon>
        <taxon>Fungi</taxon>
        <taxon>Dikarya</taxon>
        <taxon>Basidiomycota</taxon>
        <taxon>Agaricomycotina</taxon>
        <taxon>Agaricomycetes</taxon>
        <taxon>Agaricomycetidae</taxon>
        <taxon>Agaricales</taxon>
        <taxon>Marasmiineae</taxon>
        <taxon>Mycenaceae</taxon>
        <taxon>Roridomyces</taxon>
    </lineage>
</organism>
<dbReference type="EMBL" id="JARKIF010000001">
    <property type="protein sequence ID" value="KAJ7650299.1"/>
    <property type="molecule type" value="Genomic_DNA"/>
</dbReference>
<evidence type="ECO:0000313" key="3">
    <source>
        <dbReference type="Proteomes" id="UP001221142"/>
    </source>
</evidence>
<feature type="region of interest" description="Disordered" evidence="1">
    <location>
        <begin position="648"/>
        <end position="682"/>
    </location>
</feature>
<feature type="region of interest" description="Disordered" evidence="1">
    <location>
        <begin position="594"/>
        <end position="619"/>
    </location>
</feature>
<sequence>MSVHNEELSDYEWLEHSDNDSLDSRDSDRDGPPSLPPSSRRSSISLGSSVDGEIDAWEGLVEDEPQDAAADFGLGTTVDVDEQTSDGEGHASSEEQLVTAALEQSLVGTLSASRTSSLGHSTVHNSLRDLRLSFPDPLTSSRDELNRSYETVSSPDEHCITVDGPNSPMTTAGSGDIDPVSQSEDQVPFTDEVKPEASSEPDALAISCVQHCDDHQINGFDVVLYPSTAESRDFAQWLLSVLATGQAEPASSPNFTLLAGKTSFNVPSAQSSRPSLAIVNLRYAPRLAKHTLYLPVVFPTTAVDSKIHLELAAKNWDRFHSLTRTVRVNAHSECSVHLDGPEMRKQVDPDYVQRQFQPLLTARVLSPKKATLGPVHAVTFVALFSLLVGFAVNTTFRTPSLSPTNVALHPTETTPSSFWNMFSPVQNSSVVPISVTPAGTKAIMPSTLKDFALAVFNPPITTPPVPVASISVTPAPSSGSFPSDDPKPMAWSDKIKSSTDVIVRPPTSLSNPGPASAPPTHTPSVSGTVITIPVDDSAVTSLSLKLSDSLAQVTEAAMKALEEIVAQDFRELKNALDALMRAISYQTGMIVKESKSPVAASPRTGQGQSARAEADGRATRAQSLKKSLLSTSLWRTYAEAHGEWSGRLAAKKAKRRDATREGRRGLLTRLKEKREKRKRTST</sequence>
<comment type="caution">
    <text evidence="2">The sequence shown here is derived from an EMBL/GenBank/DDBJ whole genome shotgun (WGS) entry which is preliminary data.</text>
</comment>
<feature type="region of interest" description="Disordered" evidence="1">
    <location>
        <begin position="1"/>
        <end position="49"/>
    </location>
</feature>
<feature type="region of interest" description="Disordered" evidence="1">
    <location>
        <begin position="503"/>
        <end position="524"/>
    </location>
</feature>